<evidence type="ECO:0000256" key="4">
    <source>
        <dbReference type="ARBA" id="ARBA00022692"/>
    </source>
</evidence>
<dbReference type="EMBL" id="JAAGAB010000002">
    <property type="protein sequence ID" value="NDV01257.1"/>
    <property type="molecule type" value="Genomic_DNA"/>
</dbReference>
<dbReference type="GO" id="GO:0055085">
    <property type="term" value="P:transmembrane transport"/>
    <property type="evidence" value="ECO:0007669"/>
    <property type="project" value="InterPro"/>
</dbReference>
<dbReference type="InterPro" id="IPR045621">
    <property type="entry name" value="BPD_transp_1_N"/>
</dbReference>
<evidence type="ECO:0000256" key="3">
    <source>
        <dbReference type="ARBA" id="ARBA00022475"/>
    </source>
</evidence>
<dbReference type="SUPFAM" id="SSF161098">
    <property type="entry name" value="MetI-like"/>
    <property type="match status" value="1"/>
</dbReference>
<comment type="subcellular location">
    <subcellularLocation>
        <location evidence="1 7">Cell membrane</location>
        <topology evidence="1 7">Multi-pass membrane protein</topology>
    </subcellularLocation>
</comment>
<keyword evidence="2 7" id="KW-0813">Transport</keyword>
<dbReference type="Pfam" id="PF19300">
    <property type="entry name" value="BPD_transp_1_N"/>
    <property type="match status" value="1"/>
</dbReference>
<evidence type="ECO:0000256" key="5">
    <source>
        <dbReference type="ARBA" id="ARBA00022989"/>
    </source>
</evidence>
<feature type="transmembrane region" description="Helical" evidence="7">
    <location>
        <begin position="158"/>
        <end position="183"/>
    </location>
</feature>
<dbReference type="InterPro" id="IPR000515">
    <property type="entry name" value="MetI-like"/>
</dbReference>
<keyword evidence="6 7" id="KW-0472">Membrane</keyword>
<feature type="transmembrane region" description="Helical" evidence="7">
    <location>
        <begin position="34"/>
        <end position="52"/>
    </location>
</feature>
<dbReference type="RefSeq" id="WP_163892803.1">
    <property type="nucleotide sequence ID" value="NZ_JAAFYS010000002.1"/>
</dbReference>
<gene>
    <name evidence="9" type="ORF">GZA08_09805</name>
</gene>
<proteinExistence type="inferred from homology"/>
<sequence length="346" mass="37291">MTQTSGPITGNGTKKAGPFAALSSPLGRYILRRLVQALLVMVLVMVGSFFLMKLAPGDFVDVLAGTRDLTAEQTAELRARYGLDQPLVIQLVRYMGLLATFDFGYSPINAAPVTDVILARLPVTAILVVASVSLSMVIGTLFGIAAARNAGKPVDLGISIFMLLLYATPSFIVAIMLILVFGLKLGLMPIAGYESVGMGYTGWQHIWDVTRHLTLPVVALCTFYIAIYGRIGRASMLEVMRLDFVRTARAKGISEGRVFYVHALRNALLPLITMAGLQVSSLVGGAVLIETVFGLPGMGRTAYDAVLQRDTNLLLGVIFTSSLAVVTVNFVIDMLYMVLDPRVNLK</sequence>
<evidence type="ECO:0000256" key="2">
    <source>
        <dbReference type="ARBA" id="ARBA00022448"/>
    </source>
</evidence>
<dbReference type="PANTHER" id="PTHR43163:SF9">
    <property type="entry name" value="ABC TRANSPORTER PERMEASE PROTEIN"/>
    <property type="match status" value="1"/>
</dbReference>
<dbReference type="CDD" id="cd06261">
    <property type="entry name" value="TM_PBP2"/>
    <property type="match status" value="1"/>
</dbReference>
<protein>
    <submittedName>
        <fullName evidence="9">ABC transporter permease</fullName>
    </submittedName>
</protein>
<dbReference type="PANTHER" id="PTHR43163">
    <property type="entry name" value="DIPEPTIDE TRANSPORT SYSTEM PERMEASE PROTEIN DPPB-RELATED"/>
    <property type="match status" value="1"/>
</dbReference>
<dbReference type="PROSITE" id="PS50928">
    <property type="entry name" value="ABC_TM1"/>
    <property type="match status" value="1"/>
</dbReference>
<keyword evidence="5 7" id="KW-1133">Transmembrane helix</keyword>
<evidence type="ECO:0000256" key="6">
    <source>
        <dbReference type="ARBA" id="ARBA00023136"/>
    </source>
</evidence>
<keyword evidence="10" id="KW-1185">Reference proteome</keyword>
<keyword evidence="3" id="KW-1003">Cell membrane</keyword>
<organism evidence="9 10">
    <name type="scientific">Pseudoroseicyclus tamaricis</name>
    <dbReference type="NCBI Taxonomy" id="2705421"/>
    <lineage>
        <taxon>Bacteria</taxon>
        <taxon>Pseudomonadati</taxon>
        <taxon>Pseudomonadota</taxon>
        <taxon>Alphaproteobacteria</taxon>
        <taxon>Rhodobacterales</taxon>
        <taxon>Paracoccaceae</taxon>
        <taxon>Pseudoroseicyclus</taxon>
    </lineage>
</organism>
<dbReference type="GO" id="GO:0005886">
    <property type="term" value="C:plasma membrane"/>
    <property type="evidence" value="ECO:0007669"/>
    <property type="project" value="UniProtKB-SubCell"/>
</dbReference>
<dbReference type="Pfam" id="PF00528">
    <property type="entry name" value="BPD_transp_1"/>
    <property type="match status" value="1"/>
</dbReference>
<comment type="caution">
    <text evidence="9">The sequence shown here is derived from an EMBL/GenBank/DDBJ whole genome shotgun (WGS) entry which is preliminary data.</text>
</comment>
<feature type="domain" description="ABC transmembrane type-1" evidence="8">
    <location>
        <begin position="121"/>
        <end position="336"/>
    </location>
</feature>
<evidence type="ECO:0000313" key="10">
    <source>
        <dbReference type="Proteomes" id="UP000474757"/>
    </source>
</evidence>
<evidence type="ECO:0000259" key="8">
    <source>
        <dbReference type="PROSITE" id="PS50928"/>
    </source>
</evidence>
<dbReference type="Gene3D" id="1.10.3720.10">
    <property type="entry name" value="MetI-like"/>
    <property type="match status" value="1"/>
</dbReference>
<evidence type="ECO:0000256" key="1">
    <source>
        <dbReference type="ARBA" id="ARBA00004651"/>
    </source>
</evidence>
<dbReference type="InterPro" id="IPR035906">
    <property type="entry name" value="MetI-like_sf"/>
</dbReference>
<comment type="similarity">
    <text evidence="7">Belongs to the binding-protein-dependent transport system permease family.</text>
</comment>
<dbReference type="Proteomes" id="UP000474757">
    <property type="component" value="Unassembled WGS sequence"/>
</dbReference>
<feature type="transmembrane region" description="Helical" evidence="7">
    <location>
        <begin position="267"/>
        <end position="293"/>
    </location>
</feature>
<reference evidence="9 10" key="1">
    <citation type="submission" date="2020-02" db="EMBL/GenBank/DDBJ databases">
        <title>Pseudoroseicyclus tamarix, sp. nov., isolated from offshore sediment of a Tamarix chinensis forest.</title>
        <authorList>
            <person name="Gai Y."/>
        </authorList>
    </citation>
    <scope>NUCLEOTIDE SEQUENCE [LARGE SCALE GENOMIC DNA]</scope>
    <source>
        <strain evidence="9 10">CLL3-39</strain>
    </source>
</reference>
<accession>A0A6B2JRQ3</accession>
<keyword evidence="4 7" id="KW-0812">Transmembrane</keyword>
<evidence type="ECO:0000313" key="9">
    <source>
        <dbReference type="EMBL" id="NDV01257.1"/>
    </source>
</evidence>
<feature type="transmembrane region" description="Helical" evidence="7">
    <location>
        <begin position="123"/>
        <end position="146"/>
    </location>
</feature>
<feature type="transmembrane region" description="Helical" evidence="7">
    <location>
        <begin position="213"/>
        <end position="231"/>
    </location>
</feature>
<dbReference type="AlphaFoldDB" id="A0A6B2JRQ3"/>
<evidence type="ECO:0000256" key="7">
    <source>
        <dbReference type="RuleBase" id="RU363032"/>
    </source>
</evidence>
<name>A0A6B2JRQ3_9RHOB</name>
<feature type="transmembrane region" description="Helical" evidence="7">
    <location>
        <begin position="313"/>
        <end position="339"/>
    </location>
</feature>